<evidence type="ECO:0000313" key="4">
    <source>
        <dbReference type="Proteomes" id="UP001156940"/>
    </source>
</evidence>
<protein>
    <submittedName>
        <fullName evidence="3">Lasso peptide biosynthesis B2 protein</fullName>
    </submittedName>
</protein>
<keyword evidence="1" id="KW-0472">Membrane</keyword>
<dbReference type="NCBIfam" id="NF033537">
    <property type="entry name" value="lasso_biosyn_B2"/>
    <property type="match status" value="1"/>
</dbReference>
<keyword evidence="4" id="KW-1185">Reference proteome</keyword>
<evidence type="ECO:0000256" key="1">
    <source>
        <dbReference type="SAM" id="Phobius"/>
    </source>
</evidence>
<keyword evidence="1" id="KW-1133">Transmembrane helix</keyword>
<comment type="caution">
    <text evidence="3">The sequence shown here is derived from an EMBL/GenBank/DDBJ whole genome shotgun (WGS) entry which is preliminary data.</text>
</comment>
<dbReference type="InterPro" id="IPR053521">
    <property type="entry name" value="McjB-like"/>
</dbReference>
<gene>
    <name evidence="3" type="ORF">QFW77_06835</name>
</gene>
<evidence type="ECO:0000313" key="3">
    <source>
        <dbReference type="EMBL" id="MDH5822709.1"/>
    </source>
</evidence>
<dbReference type="InterPro" id="IPR032708">
    <property type="entry name" value="McjB_C"/>
</dbReference>
<sequence length="231" mass="25358">MDTATSLRLRSSLSYCLIDGHAIFLDVDGDRYFRLPAPLETTFLTHMTTGECATSALRGLLECGLLENAPSSSLRRTQTFAEPPMRSALEMASVAGFFSVGALLEVGTIVASTYWRLRTRPLRDVLDHLVARHVEDSALKDAAHGEATERRLLATAAVFNRIRPFVPVETVCLLDSIALLSFLAHRGLHASIVMGVTCDPFEAHCWVQARDLLLNETVGDACMYTPIKVIP</sequence>
<feature type="domain" description="Microcin J25-processing protein McjB C-terminal" evidence="2">
    <location>
        <begin position="140"/>
        <end position="227"/>
    </location>
</feature>
<dbReference type="RefSeq" id="WP_280573677.1">
    <property type="nucleotide sequence ID" value="NZ_JARXRM010000025.1"/>
</dbReference>
<proteinExistence type="predicted"/>
<organism evidence="3 4">
    <name type="scientific">Luteimonas endophytica</name>
    <dbReference type="NCBI Taxonomy" id="3042023"/>
    <lineage>
        <taxon>Bacteria</taxon>
        <taxon>Pseudomonadati</taxon>
        <taxon>Pseudomonadota</taxon>
        <taxon>Gammaproteobacteria</taxon>
        <taxon>Lysobacterales</taxon>
        <taxon>Lysobacteraceae</taxon>
        <taxon>Luteimonas</taxon>
    </lineage>
</organism>
<dbReference type="EMBL" id="JARXRM010000025">
    <property type="protein sequence ID" value="MDH5822709.1"/>
    <property type="molecule type" value="Genomic_DNA"/>
</dbReference>
<feature type="transmembrane region" description="Helical" evidence="1">
    <location>
        <begin position="94"/>
        <end position="115"/>
    </location>
</feature>
<reference evidence="3 4" key="1">
    <citation type="submission" date="2023-04" db="EMBL/GenBank/DDBJ databases">
        <title>Luteimonas endophyticus RD2P54.</title>
        <authorList>
            <person name="Sun J.-Q."/>
        </authorList>
    </citation>
    <scope>NUCLEOTIDE SEQUENCE [LARGE SCALE GENOMIC DNA]</scope>
    <source>
        <strain evidence="3 4">RD2P54</strain>
    </source>
</reference>
<accession>A0ABT6J7J3</accession>
<dbReference type="Proteomes" id="UP001156940">
    <property type="component" value="Unassembled WGS sequence"/>
</dbReference>
<keyword evidence="1" id="KW-0812">Transmembrane</keyword>
<dbReference type="Pfam" id="PF13471">
    <property type="entry name" value="Transglut_core3"/>
    <property type="match status" value="1"/>
</dbReference>
<name>A0ABT6J7J3_9GAMM</name>
<evidence type="ECO:0000259" key="2">
    <source>
        <dbReference type="Pfam" id="PF13471"/>
    </source>
</evidence>